<feature type="domain" description="Response regulatory" evidence="15">
    <location>
        <begin position="623"/>
        <end position="742"/>
    </location>
</feature>
<dbReference type="PROSITE" id="PS50110">
    <property type="entry name" value="RESPONSE_REGULATORY"/>
    <property type="match status" value="1"/>
</dbReference>
<organism evidence="16 17">
    <name type="scientific">Fundidesulfovibrio magnetotacticus</name>
    <dbReference type="NCBI Taxonomy" id="2730080"/>
    <lineage>
        <taxon>Bacteria</taxon>
        <taxon>Pseudomonadati</taxon>
        <taxon>Thermodesulfobacteriota</taxon>
        <taxon>Desulfovibrionia</taxon>
        <taxon>Desulfovibrionales</taxon>
        <taxon>Desulfovibrionaceae</taxon>
        <taxon>Fundidesulfovibrio</taxon>
    </lineage>
</organism>
<protein>
    <recommendedName>
        <fullName evidence="3">histidine kinase</fullName>
        <ecNumber evidence="3">2.7.13.3</ecNumber>
    </recommendedName>
</protein>
<keyword evidence="7" id="KW-0547">Nucleotide-binding</keyword>
<comment type="caution">
    <text evidence="16">The sequence shown here is derived from an EMBL/GenBank/DDBJ whole genome shotgun (WGS) entry which is preliminary data.</text>
</comment>
<gene>
    <name evidence="16" type="primary">luxQ_2</name>
    <name evidence="16" type="ORF">NNJEOMEG_00617</name>
</gene>
<dbReference type="Gene3D" id="3.30.565.10">
    <property type="entry name" value="Histidine kinase-like ATPase, C-terminal domain"/>
    <property type="match status" value="1"/>
</dbReference>
<dbReference type="SMART" id="SM00388">
    <property type="entry name" value="HisKA"/>
    <property type="match status" value="1"/>
</dbReference>
<keyword evidence="4 13" id="KW-0597">Phosphoprotein</keyword>
<feature type="domain" description="Histidine kinase" evidence="14">
    <location>
        <begin position="379"/>
        <end position="601"/>
    </location>
</feature>
<dbReference type="SUPFAM" id="SSF52172">
    <property type="entry name" value="CheY-like"/>
    <property type="match status" value="1"/>
</dbReference>
<evidence type="ECO:0000259" key="15">
    <source>
        <dbReference type="PROSITE" id="PS50110"/>
    </source>
</evidence>
<dbReference type="Gene3D" id="3.30.450.40">
    <property type="match status" value="1"/>
</dbReference>
<name>A0A6V8LP78_9BACT</name>
<dbReference type="Pfam" id="PF00072">
    <property type="entry name" value="Response_reg"/>
    <property type="match status" value="1"/>
</dbReference>
<dbReference type="InterPro" id="IPR003594">
    <property type="entry name" value="HATPase_dom"/>
</dbReference>
<evidence type="ECO:0000256" key="6">
    <source>
        <dbReference type="ARBA" id="ARBA00022692"/>
    </source>
</evidence>
<dbReference type="InterPro" id="IPR011006">
    <property type="entry name" value="CheY-like_superfamily"/>
</dbReference>
<feature type="modified residue" description="4-aspartylphosphate" evidence="13">
    <location>
        <position position="672"/>
    </location>
</feature>
<evidence type="ECO:0000256" key="12">
    <source>
        <dbReference type="ARBA" id="ARBA00023136"/>
    </source>
</evidence>
<dbReference type="Gene3D" id="3.40.50.2300">
    <property type="match status" value="1"/>
</dbReference>
<dbReference type="GO" id="GO:0005524">
    <property type="term" value="F:ATP binding"/>
    <property type="evidence" value="ECO:0007669"/>
    <property type="project" value="UniProtKB-KW"/>
</dbReference>
<dbReference type="CDD" id="cd00082">
    <property type="entry name" value="HisKA"/>
    <property type="match status" value="1"/>
</dbReference>
<dbReference type="InterPro" id="IPR005467">
    <property type="entry name" value="His_kinase_dom"/>
</dbReference>
<comment type="subcellular location">
    <subcellularLocation>
        <location evidence="2">Membrane</location>
    </subcellularLocation>
</comment>
<dbReference type="Gene3D" id="1.10.287.130">
    <property type="match status" value="1"/>
</dbReference>
<proteinExistence type="predicted"/>
<evidence type="ECO:0000256" key="8">
    <source>
        <dbReference type="ARBA" id="ARBA00022777"/>
    </source>
</evidence>
<keyword evidence="8 16" id="KW-0418">Kinase</keyword>
<evidence type="ECO:0000256" key="2">
    <source>
        <dbReference type="ARBA" id="ARBA00004370"/>
    </source>
</evidence>
<dbReference type="SUPFAM" id="SSF55874">
    <property type="entry name" value="ATPase domain of HSP90 chaperone/DNA topoisomerase II/histidine kinase"/>
    <property type="match status" value="1"/>
</dbReference>
<dbReference type="InterPro" id="IPR001789">
    <property type="entry name" value="Sig_transdc_resp-reg_receiver"/>
</dbReference>
<dbReference type="SMART" id="SM00065">
    <property type="entry name" value="GAF"/>
    <property type="match status" value="1"/>
</dbReference>
<dbReference type="GO" id="GO:0016020">
    <property type="term" value="C:membrane"/>
    <property type="evidence" value="ECO:0007669"/>
    <property type="project" value="UniProtKB-SubCell"/>
</dbReference>
<dbReference type="AlphaFoldDB" id="A0A6V8LP78"/>
<dbReference type="SUPFAM" id="SSF47384">
    <property type="entry name" value="Homodimeric domain of signal transducing histidine kinase"/>
    <property type="match status" value="1"/>
</dbReference>
<keyword evidence="10" id="KW-1133">Transmembrane helix</keyword>
<evidence type="ECO:0000256" key="3">
    <source>
        <dbReference type="ARBA" id="ARBA00012438"/>
    </source>
</evidence>
<dbReference type="PANTHER" id="PTHR45339">
    <property type="entry name" value="HYBRID SIGNAL TRANSDUCTION HISTIDINE KINASE J"/>
    <property type="match status" value="1"/>
</dbReference>
<evidence type="ECO:0000313" key="17">
    <source>
        <dbReference type="Proteomes" id="UP000494245"/>
    </source>
</evidence>
<evidence type="ECO:0000256" key="5">
    <source>
        <dbReference type="ARBA" id="ARBA00022679"/>
    </source>
</evidence>
<dbReference type="EMBL" id="BLTE01000002">
    <property type="protein sequence ID" value="GFK92790.1"/>
    <property type="molecule type" value="Genomic_DNA"/>
</dbReference>
<evidence type="ECO:0000256" key="9">
    <source>
        <dbReference type="ARBA" id="ARBA00022840"/>
    </source>
</evidence>
<dbReference type="InterPro" id="IPR036890">
    <property type="entry name" value="HATPase_C_sf"/>
</dbReference>
<dbReference type="InterPro" id="IPR003018">
    <property type="entry name" value="GAF"/>
</dbReference>
<keyword evidence="5 16" id="KW-0808">Transferase</keyword>
<keyword evidence="6" id="KW-0812">Transmembrane</keyword>
<dbReference type="InterPro" id="IPR003661">
    <property type="entry name" value="HisK_dim/P_dom"/>
</dbReference>
<evidence type="ECO:0000256" key="13">
    <source>
        <dbReference type="PROSITE-ProRule" id="PRU00169"/>
    </source>
</evidence>
<evidence type="ECO:0000259" key="14">
    <source>
        <dbReference type="PROSITE" id="PS50109"/>
    </source>
</evidence>
<dbReference type="Proteomes" id="UP000494245">
    <property type="component" value="Unassembled WGS sequence"/>
</dbReference>
<dbReference type="Pfam" id="PF00512">
    <property type="entry name" value="HisKA"/>
    <property type="match status" value="1"/>
</dbReference>
<dbReference type="InterPro" id="IPR036097">
    <property type="entry name" value="HisK_dim/P_sf"/>
</dbReference>
<dbReference type="SMART" id="SM00448">
    <property type="entry name" value="REC"/>
    <property type="match status" value="1"/>
</dbReference>
<dbReference type="FunFam" id="1.10.287.130:FF:000004">
    <property type="entry name" value="Ethylene receptor 1"/>
    <property type="match status" value="1"/>
</dbReference>
<dbReference type="SMART" id="SM00387">
    <property type="entry name" value="HATPase_c"/>
    <property type="match status" value="1"/>
</dbReference>
<dbReference type="PRINTS" id="PR00344">
    <property type="entry name" value="BCTRLSENSOR"/>
</dbReference>
<dbReference type="PROSITE" id="PS50109">
    <property type="entry name" value="HIS_KIN"/>
    <property type="match status" value="1"/>
</dbReference>
<evidence type="ECO:0000256" key="10">
    <source>
        <dbReference type="ARBA" id="ARBA00022989"/>
    </source>
</evidence>
<dbReference type="EC" id="2.7.13.3" evidence="3"/>
<dbReference type="Pfam" id="PF02518">
    <property type="entry name" value="HATPase_c"/>
    <property type="match status" value="1"/>
</dbReference>
<dbReference type="PANTHER" id="PTHR45339:SF1">
    <property type="entry name" value="HYBRID SIGNAL TRANSDUCTION HISTIDINE KINASE J"/>
    <property type="match status" value="1"/>
</dbReference>
<dbReference type="InterPro" id="IPR029016">
    <property type="entry name" value="GAF-like_dom_sf"/>
</dbReference>
<dbReference type="RefSeq" id="WP_173081222.1">
    <property type="nucleotide sequence ID" value="NZ_BLTE01000002.1"/>
</dbReference>
<comment type="catalytic activity">
    <reaction evidence="1">
        <text>ATP + protein L-histidine = ADP + protein N-phospho-L-histidine.</text>
        <dbReference type="EC" id="2.7.13.3"/>
    </reaction>
</comment>
<reference evidence="16 17" key="1">
    <citation type="submission" date="2020-04" db="EMBL/GenBank/DDBJ databases">
        <authorList>
            <consortium name="Desulfovibrio sp. FSS-1 genome sequencing consortium"/>
            <person name="Shimoshige H."/>
            <person name="Kobayashi H."/>
            <person name="Maekawa T."/>
        </authorList>
    </citation>
    <scope>NUCLEOTIDE SEQUENCE [LARGE SCALE GENOMIC DNA]</scope>
    <source>
        <strain evidence="16 17">SIID29052-01</strain>
    </source>
</reference>
<dbReference type="Pfam" id="PF13185">
    <property type="entry name" value="GAF_2"/>
    <property type="match status" value="1"/>
</dbReference>
<sequence>MDEKIRQHNAFAVLFEDLVTSIMALADSPSRCCEYIASQVRELLAVQTVVVMECAHFTGVGAHTILAVLPERRRGLASRPEVQQLAVFSHEIDKAKFIRVGDPSEPGGELLLHLGVGDSLVVPLQYSGLRIGVILLLGVMDVSGIDSIVSTLCRLSPILALILRNAHLYQNLEQEVAKRTEELKASEGRYAAQAELAKTLINAGSSLEGIAAIVHSWALKVTGSRCGFASSIDHSTGNNIGHTLSDMMEDGSCYVTEKPIAFPKGPGGYGGLWGHALNTRRPFYTNAPSRHGSFKGLPHGHVPIEQFLAVPALYEGNLVGEIALANPGRDYNDDDLKAVEVLADLFAIAVARMKDRTDILNAKLQAEAANRAKSEFLANMSHEIRTPLNGILGMLQLLQTTAQDDEQKQYVLTAIRSSKRLASLLSDILDLSRIEVGKMSLREERFETRLLKEAVFDLFSLAAKEKGLALEFVIDERLPHVLMGDEARVRQILFNLIGNAIKFTQAGRVLTEMSPLQVVQQGTCRVLITVSDTGIGIDDALAKSIFEPFVQAENSYVRRYQGAGLGLSIVARLVRLLGGEIAIESEVGAGTTIYLSIPFKMPPLHPPVPLARTPFDSTGVSWRILITEDDAVTRLTLKRLLEKAGHSVSVAEHGADALRILEQEQFDLILMDIQMPVMDGMEATRAIRFNDRFEAIREIPIIAITAYAMTGDREKFLDAGMNDYISKPVDIVELKAIIAKVMGKVNAVEVV</sequence>
<evidence type="ECO:0000256" key="7">
    <source>
        <dbReference type="ARBA" id="ARBA00022741"/>
    </source>
</evidence>
<dbReference type="FunFam" id="3.30.565.10:FF:000010">
    <property type="entry name" value="Sensor histidine kinase RcsC"/>
    <property type="match status" value="1"/>
</dbReference>
<evidence type="ECO:0000313" key="16">
    <source>
        <dbReference type="EMBL" id="GFK92790.1"/>
    </source>
</evidence>
<keyword evidence="11" id="KW-0902">Two-component regulatory system</keyword>
<dbReference type="SUPFAM" id="SSF55781">
    <property type="entry name" value="GAF domain-like"/>
    <property type="match status" value="2"/>
</dbReference>
<evidence type="ECO:0000256" key="1">
    <source>
        <dbReference type="ARBA" id="ARBA00000085"/>
    </source>
</evidence>
<reference evidence="16 17" key="2">
    <citation type="submission" date="2020-05" db="EMBL/GenBank/DDBJ databases">
        <title>Draft genome sequence of Desulfovibrio sp. strainFSS-1.</title>
        <authorList>
            <person name="Shimoshige H."/>
            <person name="Kobayashi H."/>
            <person name="Maekawa T."/>
        </authorList>
    </citation>
    <scope>NUCLEOTIDE SEQUENCE [LARGE SCALE GENOMIC DNA]</scope>
    <source>
        <strain evidence="16 17">SIID29052-01</strain>
    </source>
</reference>
<keyword evidence="9" id="KW-0067">ATP-binding</keyword>
<dbReference type="CDD" id="cd17546">
    <property type="entry name" value="REC_hyHK_CKI1_RcsC-like"/>
    <property type="match status" value="1"/>
</dbReference>
<evidence type="ECO:0000256" key="11">
    <source>
        <dbReference type="ARBA" id="ARBA00023012"/>
    </source>
</evidence>
<accession>A0A6V8LP78</accession>
<evidence type="ECO:0000256" key="4">
    <source>
        <dbReference type="ARBA" id="ARBA00022553"/>
    </source>
</evidence>
<dbReference type="InterPro" id="IPR004358">
    <property type="entry name" value="Sig_transdc_His_kin-like_C"/>
</dbReference>
<keyword evidence="17" id="KW-1185">Reference proteome</keyword>
<dbReference type="GO" id="GO:0000155">
    <property type="term" value="F:phosphorelay sensor kinase activity"/>
    <property type="evidence" value="ECO:0007669"/>
    <property type="project" value="InterPro"/>
</dbReference>
<dbReference type="CDD" id="cd16922">
    <property type="entry name" value="HATPase_EvgS-ArcB-TorS-like"/>
    <property type="match status" value="1"/>
</dbReference>
<keyword evidence="12" id="KW-0472">Membrane</keyword>